<dbReference type="Proteomes" id="UP001140234">
    <property type="component" value="Unassembled WGS sequence"/>
</dbReference>
<name>A0ACC1K769_9FUNG</name>
<organism evidence="1 2">
    <name type="scientific">Coemansia nantahalensis</name>
    <dbReference type="NCBI Taxonomy" id="2789366"/>
    <lineage>
        <taxon>Eukaryota</taxon>
        <taxon>Fungi</taxon>
        <taxon>Fungi incertae sedis</taxon>
        <taxon>Zoopagomycota</taxon>
        <taxon>Kickxellomycotina</taxon>
        <taxon>Kickxellomycetes</taxon>
        <taxon>Kickxellales</taxon>
        <taxon>Kickxellaceae</taxon>
        <taxon>Coemansia</taxon>
    </lineage>
</organism>
<keyword evidence="2" id="KW-1185">Reference proteome</keyword>
<protein>
    <submittedName>
        <fullName evidence="1">Uncharacterized protein</fullName>
    </submittedName>
</protein>
<accession>A0ACC1K769</accession>
<sequence>MPAFLVLGCANFYGRALVEQLCAARGAGDGWVIRGVDKVLPALASFPPATLELFETFEYRMGNLRSAAFLEQAFAADQPWDAVFNFAAEHKFGQADGVYAQDVHQLSVAVAELAARHRVGALVQLSTALVYARATGGRCTEDDATADANALVASHLRAERDVRAVAGLPPLAVLRPALCYGPGDRQNVVPMMVSALLSRVAGEPMPVLWDKALRASTVHVADVARAAIAAAAHCRRTQTTAVYNLADPGDTTNGDLARAVADLFGVKPDFQSAAVNFIAKRLRVEELAEEVNESLLGPWMDLLAQHNIANSPLSPYLDREHPYCRLEHCPLAVDGSRIAATPGLDFQYRYPAVGPDALRPIVEEFQRVGLWPSIPL</sequence>
<reference evidence="1" key="1">
    <citation type="submission" date="2022-07" db="EMBL/GenBank/DDBJ databases">
        <title>Phylogenomic reconstructions and comparative analyses of Kickxellomycotina fungi.</title>
        <authorList>
            <person name="Reynolds N.K."/>
            <person name="Stajich J.E."/>
            <person name="Barry K."/>
            <person name="Grigoriev I.V."/>
            <person name="Crous P."/>
            <person name="Smith M.E."/>
        </authorList>
    </citation>
    <scope>NUCLEOTIDE SEQUENCE</scope>
    <source>
        <strain evidence="1">CBS 109366</strain>
    </source>
</reference>
<evidence type="ECO:0000313" key="2">
    <source>
        <dbReference type="Proteomes" id="UP001140234"/>
    </source>
</evidence>
<comment type="caution">
    <text evidence="1">The sequence shown here is derived from an EMBL/GenBank/DDBJ whole genome shotgun (WGS) entry which is preliminary data.</text>
</comment>
<dbReference type="EMBL" id="JANBUJ010000081">
    <property type="protein sequence ID" value="KAJ2774623.1"/>
    <property type="molecule type" value="Genomic_DNA"/>
</dbReference>
<gene>
    <name evidence="1" type="ORF">IWQ57_000732</name>
</gene>
<evidence type="ECO:0000313" key="1">
    <source>
        <dbReference type="EMBL" id="KAJ2774623.1"/>
    </source>
</evidence>
<proteinExistence type="predicted"/>